<evidence type="ECO:0000313" key="1">
    <source>
        <dbReference type="EMBL" id="QBK92903.1"/>
    </source>
</evidence>
<proteinExistence type="predicted"/>
<reference evidence="1" key="1">
    <citation type="journal article" date="2019" name="MBio">
        <title>Virus Genomes from Deep Sea Sediments Expand the Ocean Megavirome and Support Independent Origins of Viral Gigantism.</title>
        <authorList>
            <person name="Backstrom D."/>
            <person name="Yutin N."/>
            <person name="Jorgensen S.L."/>
            <person name="Dharamshi J."/>
            <person name="Homa F."/>
            <person name="Zaremba-Niedwiedzka K."/>
            <person name="Spang A."/>
            <person name="Wolf Y.I."/>
            <person name="Koonin E.V."/>
            <person name="Ettema T.J."/>
        </authorList>
    </citation>
    <scope>NUCLEOTIDE SEQUENCE</scope>
</reference>
<organism evidence="1">
    <name type="scientific">Pithovirus LCPAC403</name>
    <dbReference type="NCBI Taxonomy" id="2506596"/>
    <lineage>
        <taxon>Viruses</taxon>
        <taxon>Pithoviruses</taxon>
    </lineage>
</organism>
<gene>
    <name evidence="1" type="ORF">LCPAC403_00370</name>
</gene>
<dbReference type="EMBL" id="MK500588">
    <property type="protein sequence ID" value="QBK92903.1"/>
    <property type="molecule type" value="Genomic_DNA"/>
</dbReference>
<name>A0A481ZAF5_9VIRU</name>
<protein>
    <submittedName>
        <fullName evidence="1">Uncharacterized protein</fullName>
    </submittedName>
</protein>
<accession>A0A481ZAF5</accession>
<sequence length="50" mass="6034">MLRLIILPKSITKSPTEEACKKSNTEQLEKMEIIKVLEDRIEFDEKIWWE</sequence>